<accession>A0A0F9RSU3</accession>
<reference evidence="1" key="1">
    <citation type="journal article" date="2015" name="Nature">
        <title>Complex archaea that bridge the gap between prokaryotes and eukaryotes.</title>
        <authorList>
            <person name="Spang A."/>
            <person name="Saw J.H."/>
            <person name="Jorgensen S.L."/>
            <person name="Zaremba-Niedzwiedzka K."/>
            <person name="Martijn J."/>
            <person name="Lind A.E."/>
            <person name="van Eijk R."/>
            <person name="Schleper C."/>
            <person name="Guy L."/>
            <person name="Ettema T.J."/>
        </authorList>
    </citation>
    <scope>NUCLEOTIDE SEQUENCE</scope>
</reference>
<dbReference type="AlphaFoldDB" id="A0A0F9RSU3"/>
<dbReference type="EMBL" id="LAZR01003252">
    <property type="protein sequence ID" value="KKN20333.1"/>
    <property type="molecule type" value="Genomic_DNA"/>
</dbReference>
<sequence length="247" mass="25729">MAVSFDSRGRAIREPTSNLRSSSFSNIGSRVVETPSTRTARILGTRRQDLAEEQLATETSLAERTLGLQEKKFGLLSSTLQKFFSGGVPGAGDFTSAEAPLRSAIQEFRGVGKEAIGTSREVADIFRRGGEFGKGSIAIAEQQARKTEAAGRAGLVASGLSSSTAAIGLKTRVASDLTTAKLGIEEERTGKLATALTGLSALQERTSTTEAAGVAGLQTGIATVRAQAAQTSASLSQALLNSFNFNL</sequence>
<evidence type="ECO:0000313" key="1">
    <source>
        <dbReference type="EMBL" id="KKN20333.1"/>
    </source>
</evidence>
<protein>
    <submittedName>
        <fullName evidence="1">Uncharacterized protein</fullName>
    </submittedName>
</protein>
<proteinExistence type="predicted"/>
<name>A0A0F9RSU3_9ZZZZ</name>
<gene>
    <name evidence="1" type="ORF">LCGC14_0936610</name>
</gene>
<organism evidence="1">
    <name type="scientific">marine sediment metagenome</name>
    <dbReference type="NCBI Taxonomy" id="412755"/>
    <lineage>
        <taxon>unclassified sequences</taxon>
        <taxon>metagenomes</taxon>
        <taxon>ecological metagenomes</taxon>
    </lineage>
</organism>
<comment type="caution">
    <text evidence="1">The sequence shown here is derived from an EMBL/GenBank/DDBJ whole genome shotgun (WGS) entry which is preliminary data.</text>
</comment>